<accession>A0A1T5IKS8</accession>
<evidence type="ECO:0000256" key="3">
    <source>
        <dbReference type="ARBA" id="ARBA00023163"/>
    </source>
</evidence>
<reference evidence="5 6" key="1">
    <citation type="submission" date="2017-02" db="EMBL/GenBank/DDBJ databases">
        <authorList>
            <person name="Peterson S.W."/>
        </authorList>
    </citation>
    <scope>NUCLEOTIDE SEQUENCE [LARGE SCALE GENOMIC DNA]</scope>
    <source>
        <strain evidence="5 6">M1</strain>
    </source>
</reference>
<evidence type="ECO:0000256" key="2">
    <source>
        <dbReference type="ARBA" id="ARBA00023125"/>
    </source>
</evidence>
<dbReference type="SUPFAM" id="SSF46689">
    <property type="entry name" value="Homeodomain-like"/>
    <property type="match status" value="2"/>
</dbReference>
<protein>
    <submittedName>
        <fullName evidence="5">AraC-type DNA-binding protein</fullName>
    </submittedName>
</protein>
<proteinExistence type="predicted"/>
<dbReference type="AlphaFoldDB" id="A0A1T5IKS8"/>
<dbReference type="GO" id="GO:0003700">
    <property type="term" value="F:DNA-binding transcription factor activity"/>
    <property type="evidence" value="ECO:0007669"/>
    <property type="project" value="InterPro"/>
</dbReference>
<dbReference type="Pfam" id="PF12833">
    <property type="entry name" value="HTH_18"/>
    <property type="match status" value="1"/>
</dbReference>
<keyword evidence="1" id="KW-0805">Transcription regulation</keyword>
<dbReference type="InterPro" id="IPR009057">
    <property type="entry name" value="Homeodomain-like_sf"/>
</dbReference>
<dbReference type="PANTHER" id="PTHR43280:SF28">
    <property type="entry name" value="HTH-TYPE TRANSCRIPTIONAL ACTIVATOR RHAS"/>
    <property type="match status" value="1"/>
</dbReference>
<name>A0A1T5IKS8_9FIRM</name>
<evidence type="ECO:0000259" key="4">
    <source>
        <dbReference type="PROSITE" id="PS01124"/>
    </source>
</evidence>
<dbReference type="OrthoDB" id="1410840at2"/>
<evidence type="ECO:0000313" key="6">
    <source>
        <dbReference type="Proteomes" id="UP000190285"/>
    </source>
</evidence>
<dbReference type="PRINTS" id="PR00032">
    <property type="entry name" value="HTHARAC"/>
</dbReference>
<dbReference type="InterPro" id="IPR018771">
    <property type="entry name" value="PocR_dom"/>
</dbReference>
<gene>
    <name evidence="5" type="ORF">SAMN02194393_00496</name>
</gene>
<dbReference type="STRING" id="36842.SAMN02194393_00496"/>
<dbReference type="Pfam" id="PF10114">
    <property type="entry name" value="PocR"/>
    <property type="match status" value="1"/>
</dbReference>
<keyword evidence="2 5" id="KW-0238">DNA-binding</keyword>
<dbReference type="SMART" id="SM00342">
    <property type="entry name" value="HTH_ARAC"/>
    <property type="match status" value="1"/>
</dbReference>
<dbReference type="RefSeq" id="WP_079489083.1">
    <property type="nucleotide sequence ID" value="NZ_FUZT01000001.1"/>
</dbReference>
<feature type="domain" description="HTH araC/xylS-type" evidence="4">
    <location>
        <begin position="319"/>
        <end position="417"/>
    </location>
</feature>
<dbReference type="InterPro" id="IPR018062">
    <property type="entry name" value="HTH_AraC-typ_CS"/>
</dbReference>
<evidence type="ECO:0000313" key="5">
    <source>
        <dbReference type="EMBL" id="SKC39710.1"/>
    </source>
</evidence>
<dbReference type="InterPro" id="IPR020449">
    <property type="entry name" value="Tscrpt_reg_AraC-type_HTH"/>
</dbReference>
<dbReference type="Gene3D" id="1.10.10.60">
    <property type="entry name" value="Homeodomain-like"/>
    <property type="match status" value="2"/>
</dbReference>
<keyword evidence="6" id="KW-1185">Reference proteome</keyword>
<dbReference type="PANTHER" id="PTHR43280">
    <property type="entry name" value="ARAC-FAMILY TRANSCRIPTIONAL REGULATOR"/>
    <property type="match status" value="1"/>
</dbReference>
<dbReference type="Proteomes" id="UP000190285">
    <property type="component" value="Unassembled WGS sequence"/>
</dbReference>
<sequence>MIFDKNGNLLKENLKELLKTYYMAIDVSIRAVDKSGNILDSMGNSMKFCSLCNKHSNEISFCKNEFCKASKQSMNIGEPYFFFCPMDFMHIAIPLLNNNVFWGGLIAGPISIKELDNKLIDLKTKKISTFSSNESHSFSKYVQTIPIIDISKIKYLGDILFMITSLHLKESKSILDEKKQRMKQQSRINEEVQLTKAQPNKDYLSYYYEKNLYIKVKNGNNLEAKNILNKLLAFIYLNEGHNIDIIKTRMIELCSLLSRAAIEGGANLREMMAFNYLLFEDLKTIKDLNNLSFWMLKVLDYYSECVVNIPSSKNKDIIKRAISYINSYYNYPLKLKEVADYVHLNPSYFSTLFKKETGVSFSKYIQKIRIEESKCLLANTQDTIPNIAISVGFNDQSYFTKTFKKVTGFTPRQYRIEY</sequence>
<dbReference type="GO" id="GO:0043565">
    <property type="term" value="F:sequence-specific DNA binding"/>
    <property type="evidence" value="ECO:0007669"/>
    <property type="project" value="InterPro"/>
</dbReference>
<dbReference type="PROSITE" id="PS01124">
    <property type="entry name" value="HTH_ARAC_FAMILY_2"/>
    <property type="match status" value="1"/>
</dbReference>
<organism evidence="5 6">
    <name type="scientific">Maledivibacter halophilus</name>
    <dbReference type="NCBI Taxonomy" id="36842"/>
    <lineage>
        <taxon>Bacteria</taxon>
        <taxon>Bacillati</taxon>
        <taxon>Bacillota</taxon>
        <taxon>Clostridia</taxon>
        <taxon>Peptostreptococcales</taxon>
        <taxon>Caminicellaceae</taxon>
        <taxon>Maledivibacter</taxon>
    </lineage>
</organism>
<keyword evidence="3" id="KW-0804">Transcription</keyword>
<dbReference type="PROSITE" id="PS00041">
    <property type="entry name" value="HTH_ARAC_FAMILY_1"/>
    <property type="match status" value="1"/>
</dbReference>
<evidence type="ECO:0000256" key="1">
    <source>
        <dbReference type="ARBA" id="ARBA00023015"/>
    </source>
</evidence>
<dbReference type="EMBL" id="FUZT01000001">
    <property type="protein sequence ID" value="SKC39710.1"/>
    <property type="molecule type" value="Genomic_DNA"/>
</dbReference>
<dbReference type="InterPro" id="IPR018060">
    <property type="entry name" value="HTH_AraC"/>
</dbReference>